<evidence type="ECO:0000256" key="3">
    <source>
        <dbReference type="ARBA" id="ARBA00022793"/>
    </source>
</evidence>
<dbReference type="InterPro" id="IPR011995">
    <property type="entry name" value="OMPdecase_type-2"/>
</dbReference>
<keyword evidence="4 7" id="KW-0665">Pyrimidine biosynthesis</keyword>
<dbReference type="EC" id="4.1.1.23" evidence="7"/>
<dbReference type="EMBL" id="NMVQ01000004">
    <property type="protein sequence ID" value="OYO24275.1"/>
    <property type="molecule type" value="Genomic_DNA"/>
</dbReference>
<evidence type="ECO:0000313" key="10">
    <source>
        <dbReference type="Proteomes" id="UP000216311"/>
    </source>
</evidence>
<comment type="similarity">
    <text evidence="2 7">Belongs to the OMP decarboxylase family. Type 2 subfamily.</text>
</comment>
<evidence type="ECO:0000256" key="2">
    <source>
        <dbReference type="ARBA" id="ARBA00008847"/>
    </source>
</evidence>
<organism evidence="9 10">
    <name type="scientific">Enemella dayhoffiae</name>
    <dbReference type="NCBI Taxonomy" id="2016507"/>
    <lineage>
        <taxon>Bacteria</taxon>
        <taxon>Bacillati</taxon>
        <taxon>Actinomycetota</taxon>
        <taxon>Actinomycetes</taxon>
        <taxon>Propionibacteriales</taxon>
        <taxon>Propionibacteriaceae</taxon>
        <taxon>Enemella</taxon>
    </lineage>
</organism>
<proteinExistence type="inferred from homology"/>
<dbReference type="GO" id="GO:0006207">
    <property type="term" value="P:'de novo' pyrimidine nucleobase biosynthetic process"/>
    <property type="evidence" value="ECO:0007669"/>
    <property type="project" value="InterPro"/>
</dbReference>
<feature type="domain" description="Orotidine 5'-phosphate decarboxylase" evidence="8">
    <location>
        <begin position="17"/>
        <end position="261"/>
    </location>
</feature>
<evidence type="ECO:0000256" key="6">
    <source>
        <dbReference type="ARBA" id="ARBA00049157"/>
    </source>
</evidence>
<dbReference type="RefSeq" id="WP_094362864.1">
    <property type="nucleotide sequence ID" value="NZ_NMVQ01000004.1"/>
</dbReference>
<evidence type="ECO:0000256" key="7">
    <source>
        <dbReference type="HAMAP-Rule" id="MF_01215"/>
    </source>
</evidence>
<protein>
    <recommendedName>
        <fullName evidence="7">Orotidine 5'-phosphate decarboxylase</fullName>
        <ecNumber evidence="7">4.1.1.23</ecNumber>
    </recommendedName>
    <alternativeName>
        <fullName evidence="7">OMP decarboxylase</fullName>
        <shortName evidence="7">OMPDCase</shortName>
        <shortName evidence="7">OMPdecase</shortName>
    </alternativeName>
</protein>
<comment type="caution">
    <text evidence="9">The sequence shown here is derived from an EMBL/GenBank/DDBJ whole genome shotgun (WGS) entry which is preliminary data.</text>
</comment>
<sequence>MTGFGVRLADKVAERGNLCVGIDPHPQLLNAWGLTQDPAGLESFARGVVEAVGTQVAIFKPQSAFFEAFGSAGVAVLERVLTDIRQAESLSLLDAKRGDIGSTMAGYARAYLADDSPLAADALTLSPFLGFGSLQPAIELAERAGRGLYVLCRTSNPEGGQVQLASDGQRSVAQSIVDEANRVNAGREHGPIGLVIGGTLTELEVELADFTGSILVPGIGAQGGTVDGLRDLFGAAYPRVLPTSSREILSAGPDPDSLRAAVAGVLTAQHRAD</sequence>
<dbReference type="PANTHER" id="PTHR43375:SF1">
    <property type="entry name" value="OROTIDINE 5'-PHOSPHATE DECARBOXYLASE"/>
    <property type="match status" value="1"/>
</dbReference>
<name>A0A255H9M3_9ACTN</name>
<dbReference type="CDD" id="cd04725">
    <property type="entry name" value="OMP_decarboxylase_like"/>
    <property type="match status" value="1"/>
</dbReference>
<evidence type="ECO:0000256" key="5">
    <source>
        <dbReference type="ARBA" id="ARBA00023239"/>
    </source>
</evidence>
<dbReference type="GO" id="GO:0004590">
    <property type="term" value="F:orotidine-5'-phosphate decarboxylase activity"/>
    <property type="evidence" value="ECO:0007669"/>
    <property type="project" value="UniProtKB-UniRule"/>
</dbReference>
<evidence type="ECO:0000259" key="8">
    <source>
        <dbReference type="SMART" id="SM00934"/>
    </source>
</evidence>
<dbReference type="SMART" id="SM00934">
    <property type="entry name" value="OMPdecase"/>
    <property type="match status" value="1"/>
</dbReference>
<accession>A0A255H9M3</accession>
<comment type="pathway">
    <text evidence="1 7">Pyrimidine metabolism; UMP biosynthesis via de novo pathway; UMP from orotate: step 2/2.</text>
</comment>
<keyword evidence="3 7" id="KW-0210">Decarboxylase</keyword>
<dbReference type="UniPathway" id="UPA00070">
    <property type="reaction ID" value="UER00120"/>
</dbReference>
<evidence type="ECO:0000256" key="4">
    <source>
        <dbReference type="ARBA" id="ARBA00022975"/>
    </source>
</evidence>
<dbReference type="OrthoDB" id="9808470at2"/>
<dbReference type="InterPro" id="IPR013785">
    <property type="entry name" value="Aldolase_TIM"/>
</dbReference>
<dbReference type="NCBIfam" id="TIGR02127">
    <property type="entry name" value="pyrF_sub2"/>
    <property type="match status" value="1"/>
</dbReference>
<keyword evidence="10" id="KW-1185">Reference proteome</keyword>
<feature type="active site" description="Proton donor" evidence="7">
    <location>
        <position position="96"/>
    </location>
</feature>
<dbReference type="AlphaFoldDB" id="A0A255H9M3"/>
<gene>
    <name evidence="7 9" type="primary">pyrF</name>
    <name evidence="9" type="ORF">CGZ93_04005</name>
</gene>
<dbReference type="SUPFAM" id="SSF51366">
    <property type="entry name" value="Ribulose-phoshate binding barrel"/>
    <property type="match status" value="1"/>
</dbReference>
<keyword evidence="5 7" id="KW-0456">Lyase</keyword>
<evidence type="ECO:0000256" key="1">
    <source>
        <dbReference type="ARBA" id="ARBA00004861"/>
    </source>
</evidence>
<dbReference type="InterPro" id="IPR011060">
    <property type="entry name" value="RibuloseP-bd_barrel"/>
</dbReference>
<dbReference type="Gene3D" id="3.20.20.70">
    <property type="entry name" value="Aldolase class I"/>
    <property type="match status" value="1"/>
</dbReference>
<dbReference type="GO" id="GO:0044205">
    <property type="term" value="P:'de novo' UMP biosynthetic process"/>
    <property type="evidence" value="ECO:0007669"/>
    <property type="project" value="UniProtKB-UniRule"/>
</dbReference>
<dbReference type="InterPro" id="IPR001754">
    <property type="entry name" value="OMPdeCOase_dom"/>
</dbReference>
<comment type="catalytic activity">
    <reaction evidence="6 7">
        <text>orotidine 5'-phosphate + H(+) = UMP + CO2</text>
        <dbReference type="Rhea" id="RHEA:11596"/>
        <dbReference type="ChEBI" id="CHEBI:15378"/>
        <dbReference type="ChEBI" id="CHEBI:16526"/>
        <dbReference type="ChEBI" id="CHEBI:57538"/>
        <dbReference type="ChEBI" id="CHEBI:57865"/>
        <dbReference type="EC" id="4.1.1.23"/>
    </reaction>
</comment>
<dbReference type="Pfam" id="PF00215">
    <property type="entry name" value="OMPdecase"/>
    <property type="match status" value="1"/>
</dbReference>
<evidence type="ECO:0000313" key="9">
    <source>
        <dbReference type="EMBL" id="OYO24275.1"/>
    </source>
</evidence>
<reference evidence="9 10" key="1">
    <citation type="submission" date="2017-07" db="EMBL/GenBank/DDBJ databases">
        <title>Draft whole genome sequences of clinical Proprionibacteriaceae strains.</title>
        <authorList>
            <person name="Bernier A.-M."/>
            <person name="Bernard K."/>
            <person name="Domingo M.-C."/>
        </authorList>
    </citation>
    <scope>NUCLEOTIDE SEQUENCE [LARGE SCALE GENOMIC DNA]</scope>
    <source>
        <strain evidence="9 10">NML 130396</strain>
    </source>
</reference>
<dbReference type="Proteomes" id="UP000216311">
    <property type="component" value="Unassembled WGS sequence"/>
</dbReference>
<dbReference type="PANTHER" id="PTHR43375">
    <property type="entry name" value="OROTIDINE 5'-PHOSPHATE DECARBOXYLASE"/>
    <property type="match status" value="1"/>
</dbReference>
<dbReference type="HAMAP" id="MF_01215">
    <property type="entry name" value="OMPdecase_type2"/>
    <property type="match status" value="1"/>
</dbReference>